<feature type="region of interest" description="Disordered" evidence="1">
    <location>
        <begin position="315"/>
        <end position="420"/>
    </location>
</feature>
<keyword evidence="3" id="KW-1185">Reference proteome</keyword>
<organism evidence="2 3">
    <name type="scientific">Symbiodinium microadriaticum</name>
    <name type="common">Dinoflagellate</name>
    <name type="synonym">Zooxanthella microadriatica</name>
    <dbReference type="NCBI Taxonomy" id="2951"/>
    <lineage>
        <taxon>Eukaryota</taxon>
        <taxon>Sar</taxon>
        <taxon>Alveolata</taxon>
        <taxon>Dinophyceae</taxon>
        <taxon>Suessiales</taxon>
        <taxon>Symbiodiniaceae</taxon>
        <taxon>Symbiodinium</taxon>
    </lineage>
</organism>
<feature type="compositionally biased region" description="Basic residues" evidence="1">
    <location>
        <begin position="66"/>
        <end position="80"/>
    </location>
</feature>
<feature type="compositionally biased region" description="Basic residues" evidence="1">
    <location>
        <begin position="400"/>
        <end position="418"/>
    </location>
</feature>
<evidence type="ECO:0000313" key="2">
    <source>
        <dbReference type="EMBL" id="OLP87738.1"/>
    </source>
</evidence>
<reference evidence="2 3" key="1">
    <citation type="submission" date="2016-02" db="EMBL/GenBank/DDBJ databases">
        <title>Genome analysis of coral dinoflagellate symbionts highlights evolutionary adaptations to a symbiotic lifestyle.</title>
        <authorList>
            <person name="Aranda M."/>
            <person name="Li Y."/>
            <person name="Liew Y.J."/>
            <person name="Baumgarten S."/>
            <person name="Simakov O."/>
            <person name="Wilson M."/>
            <person name="Piel J."/>
            <person name="Ashoor H."/>
            <person name="Bougouffa S."/>
            <person name="Bajic V.B."/>
            <person name="Ryu T."/>
            <person name="Ravasi T."/>
            <person name="Bayer T."/>
            <person name="Micklem G."/>
            <person name="Kim H."/>
            <person name="Bhak J."/>
            <person name="Lajeunesse T.C."/>
            <person name="Voolstra C.R."/>
        </authorList>
    </citation>
    <scope>NUCLEOTIDE SEQUENCE [LARGE SCALE GENOMIC DNA]</scope>
    <source>
        <strain evidence="2 3">CCMP2467</strain>
    </source>
</reference>
<feature type="region of interest" description="Disordered" evidence="1">
    <location>
        <begin position="66"/>
        <end position="101"/>
    </location>
</feature>
<feature type="non-terminal residue" evidence="2">
    <location>
        <position position="1"/>
    </location>
</feature>
<name>A0A1Q9CXT6_SYMMI</name>
<dbReference type="AlphaFoldDB" id="A0A1Q9CXT6"/>
<dbReference type="OrthoDB" id="428441at2759"/>
<evidence type="ECO:0000313" key="3">
    <source>
        <dbReference type="Proteomes" id="UP000186817"/>
    </source>
</evidence>
<dbReference type="Proteomes" id="UP000186817">
    <property type="component" value="Unassembled WGS sequence"/>
</dbReference>
<feature type="compositionally biased region" description="Basic residues" evidence="1">
    <location>
        <begin position="374"/>
        <end position="386"/>
    </location>
</feature>
<feature type="compositionally biased region" description="Basic residues" evidence="1">
    <location>
        <begin position="353"/>
        <end position="367"/>
    </location>
</feature>
<feature type="compositionally biased region" description="Low complexity" evidence="1">
    <location>
        <begin position="341"/>
        <end position="352"/>
    </location>
</feature>
<comment type="caution">
    <text evidence="2">The sequence shown here is derived from an EMBL/GenBank/DDBJ whole genome shotgun (WGS) entry which is preliminary data.</text>
</comment>
<gene>
    <name evidence="2" type="ORF">AK812_SmicGene31014</name>
</gene>
<proteinExistence type="predicted"/>
<evidence type="ECO:0000256" key="1">
    <source>
        <dbReference type="SAM" id="MobiDB-lite"/>
    </source>
</evidence>
<sequence>AMKKIDCADCSSAATELSMPCLLVRSHLSTSNNISTSLAERNLDRLCFLAMAYAWPDAYGNKGWGKRKGWGTQSKGKKGSHKGDWWDDAQQEDRPQEDAHTHTGRIWARYQFPKAILKASAGQDGSAFVKDSKRSASDDVFLAAKSLKSLLTPDSTHLLRRPGVGVSEAAGSIQAGADVLGSLPDIELDVLAGIFQEPELQGALAQLNTVDSSVQHDSKDVRAAVAVVFDVLSRTPRLKELAQKLTIASSRLYLMGTALLPLLLCAEDPAWWVSQIPEGVSDSASVRDWRKKGKDETKMQKAIAAMLCEKLDEDHERGRGNNASALFTKKDTRRRASPAGSTDGSKASSTSSSRKHKKKNKAKKSKKSSSSATKTKKAEKKQKKKSKKDDPSESTEQRTAGKKHKPPAPGSHPKKLGRRPADAVAVLQIHRINAIAADGRAVVKEDTPVDEVALDEAEETVAAAVARLMEAQGSLSDAPNWEIRAMNDDFILREMQPDVTLARNCTKVALVRKGG</sequence>
<protein>
    <submittedName>
        <fullName evidence="2">Uncharacterized protein</fullName>
    </submittedName>
</protein>
<dbReference type="EMBL" id="LSRX01000845">
    <property type="protein sequence ID" value="OLP87738.1"/>
    <property type="molecule type" value="Genomic_DNA"/>
</dbReference>
<feature type="compositionally biased region" description="Basic and acidic residues" evidence="1">
    <location>
        <begin position="81"/>
        <end position="101"/>
    </location>
</feature>
<accession>A0A1Q9CXT6</accession>